<keyword evidence="18" id="KW-0753">Steroid metabolism</keyword>
<proteinExistence type="inferred from homology"/>
<evidence type="ECO:0000256" key="20">
    <source>
        <dbReference type="SAM" id="MobiDB-lite"/>
    </source>
</evidence>
<keyword evidence="24" id="KW-1185">Reference proteome</keyword>
<feature type="transmembrane region" description="Helical" evidence="21">
    <location>
        <begin position="292"/>
        <end position="310"/>
    </location>
</feature>
<evidence type="ECO:0000256" key="4">
    <source>
        <dbReference type="ARBA" id="ARBA00007410"/>
    </source>
</evidence>
<evidence type="ECO:0000256" key="16">
    <source>
        <dbReference type="ARBA" id="ARBA00023166"/>
    </source>
</evidence>
<keyword evidence="8 21" id="KW-0812">Transmembrane</keyword>
<dbReference type="EnsemblMetazoa" id="XM_020002145.1">
    <property type="protein sequence ID" value="XP_019857704.1"/>
    <property type="gene ID" value="LOC100640683"/>
</dbReference>
<dbReference type="InParanoid" id="A0A1X7TUG8"/>
<keyword evidence="6" id="KW-0153">Cholesterol metabolism</keyword>
<dbReference type="EnsemblMetazoa" id="Aqu2.1.18683_001">
    <property type="protein sequence ID" value="Aqu2.1.18683_001"/>
    <property type="gene ID" value="Aqu2.1.18683"/>
</dbReference>
<dbReference type="InterPro" id="IPR030225">
    <property type="entry name" value="SCAP"/>
</dbReference>
<evidence type="ECO:0000256" key="10">
    <source>
        <dbReference type="ARBA" id="ARBA00022824"/>
    </source>
</evidence>
<evidence type="ECO:0000256" key="13">
    <source>
        <dbReference type="ARBA" id="ARBA00023098"/>
    </source>
</evidence>
<keyword evidence="9" id="KW-0677">Repeat</keyword>
<keyword evidence="11 21" id="KW-1133">Transmembrane helix</keyword>
<name>A0A1X7TUG8_AMPQE</name>
<keyword evidence="15 21" id="KW-0472">Membrane</keyword>
<dbReference type="PANTHER" id="PTHR46378:SF1">
    <property type="entry name" value="STEROL REGULATORY ELEMENT-BINDING PROTEIN CLEAVAGE-ACTIVATING PROTEIN"/>
    <property type="match status" value="1"/>
</dbReference>
<dbReference type="Gene3D" id="2.130.10.10">
    <property type="entry name" value="YVTN repeat-like/Quinoprotein amine dehydrogenase"/>
    <property type="match status" value="1"/>
</dbReference>
<keyword evidence="10" id="KW-0256">Endoplasmic reticulum</keyword>
<dbReference type="SUPFAM" id="SSF82866">
    <property type="entry name" value="Multidrug efflux transporter AcrB transmembrane domain"/>
    <property type="match status" value="1"/>
</dbReference>
<feature type="transmembrane region" description="Helical" evidence="21">
    <location>
        <begin position="399"/>
        <end position="421"/>
    </location>
</feature>
<dbReference type="InterPro" id="IPR001680">
    <property type="entry name" value="WD40_rpt"/>
</dbReference>
<dbReference type="InterPro" id="IPR053958">
    <property type="entry name" value="HMGCR/SNAP/NPC1-like_SSD"/>
</dbReference>
<comment type="similarity">
    <text evidence="4">Belongs to the WD repeat SCAP family.</text>
</comment>
<dbReference type="OrthoDB" id="361494at2759"/>
<keyword evidence="12" id="KW-0333">Golgi apparatus</keyword>
<dbReference type="InterPro" id="IPR036322">
    <property type="entry name" value="WD40_repeat_dom_sf"/>
</dbReference>
<evidence type="ECO:0000256" key="21">
    <source>
        <dbReference type="SAM" id="Phobius"/>
    </source>
</evidence>
<evidence type="ECO:0000256" key="8">
    <source>
        <dbReference type="ARBA" id="ARBA00022692"/>
    </source>
</evidence>
<comment type="subcellular location">
    <subcellularLocation>
        <location evidence="2">Cytoplasmic vesicle</location>
        <location evidence="2">COPII-coated vesicle membrane</location>
        <topology evidence="2">Multi-pass membrane protein</topology>
    </subcellularLocation>
    <subcellularLocation>
        <location evidence="1">Endoplasmic reticulum membrane</location>
        <topology evidence="1">Multi-pass membrane protein</topology>
    </subcellularLocation>
    <subcellularLocation>
        <location evidence="3">Golgi apparatus membrane</location>
        <topology evidence="3">Multi-pass membrane protein</topology>
    </subcellularLocation>
</comment>
<dbReference type="Proteomes" id="UP000007879">
    <property type="component" value="Unassembled WGS sequence"/>
</dbReference>
<reference evidence="24" key="1">
    <citation type="journal article" date="2010" name="Nature">
        <title>The Amphimedon queenslandica genome and the evolution of animal complexity.</title>
        <authorList>
            <person name="Srivastava M."/>
            <person name="Simakov O."/>
            <person name="Chapman J."/>
            <person name="Fahey B."/>
            <person name="Gauthier M.E."/>
            <person name="Mitros T."/>
            <person name="Richards G.S."/>
            <person name="Conaco C."/>
            <person name="Dacre M."/>
            <person name="Hellsten U."/>
            <person name="Larroux C."/>
            <person name="Putnam N.H."/>
            <person name="Stanke M."/>
            <person name="Adamska M."/>
            <person name="Darling A."/>
            <person name="Degnan S.M."/>
            <person name="Oakley T.H."/>
            <person name="Plachetzki D.C."/>
            <person name="Zhai Y."/>
            <person name="Adamski M."/>
            <person name="Calcino A."/>
            <person name="Cummins S.F."/>
            <person name="Goodstein D.M."/>
            <person name="Harris C."/>
            <person name="Jackson D.J."/>
            <person name="Leys S.P."/>
            <person name="Shu S."/>
            <person name="Woodcroft B.J."/>
            <person name="Vervoort M."/>
            <person name="Kosik K.S."/>
            <person name="Manning G."/>
            <person name="Degnan B.M."/>
            <person name="Rokhsar D.S."/>
        </authorList>
    </citation>
    <scope>NUCLEOTIDE SEQUENCE [LARGE SCALE GENOMIC DNA]</scope>
</reference>
<feature type="transmembrane region" description="Helical" evidence="21">
    <location>
        <begin position="21"/>
        <end position="47"/>
    </location>
</feature>
<evidence type="ECO:0000256" key="7">
    <source>
        <dbReference type="ARBA" id="ARBA00022574"/>
    </source>
</evidence>
<dbReference type="FunCoup" id="A0A1X7TUG8">
    <property type="interactions" value="371"/>
</dbReference>
<comment type="function">
    <text evidence="19">Escort protein required for cholesterol as well as lipid homeostasis. Regulates export of the SCAP-SREBP complex from the endoplasmic reticulum to the Golgi upon low cholesterol, thereby regulating the processing of sterol regulatory element-binding proteins (SREBPs) SREBF1/SREBP1 and SREBF2/SREBP2. At high sterol concentrations, formation of a ternary complex with INSIG (INSIG1 or INSIG2) leads to mask the ER export signal in SCAP, promoting retention of the complex in the endoplasmic reticulum. Low sterol concentrations trigger release of INSIG, a conformational change in the SSD domain of SCAP, unmasking of the ER export signal, promoting recruitment into COPII-coated vesicles and transport of the SCAP-SREBP to the Golgi: in the Golgi, SREBPs are then processed, releasing the transcription factor fragment of SREBPs from the membrane, its import into the nucleus and up-regulation of LDLR, INSIG1 and the mevalonate pathway. Binds cholesterol via its SSD domain.</text>
</comment>
<dbReference type="GO" id="GO:0008203">
    <property type="term" value="P:cholesterol metabolic process"/>
    <property type="evidence" value="ECO:0007669"/>
    <property type="project" value="UniProtKB-KW"/>
</dbReference>
<dbReference type="GO" id="GO:0032936">
    <property type="term" value="C:SREBP-SCAP complex"/>
    <property type="evidence" value="ECO:0007669"/>
    <property type="project" value="TreeGrafter"/>
</dbReference>
<keyword evidence="7" id="KW-0853">WD repeat</keyword>
<feature type="compositionally biased region" description="Low complexity" evidence="20">
    <location>
        <begin position="952"/>
        <end position="965"/>
    </location>
</feature>
<dbReference type="GO" id="GO:0012507">
    <property type="term" value="C:ER to Golgi transport vesicle membrane"/>
    <property type="evidence" value="ECO:0007669"/>
    <property type="project" value="UniProtKB-SubCell"/>
</dbReference>
<sequence>MEGEGKRERLSIGRIFYAHGLMCASYPLPALICAAFIVILCSLPFFVTTSGDVNSPKGWRSPWLNYRKSLDKGGGEMGGVREEEWIINNASLMSVRTPQWFLGLPEVIVYQLYVHTDVDCEQMDALCQRSFYRLSKTTSAIMLQSIEQADKSCRSVLHPAAVKFARILSNKDTPPSSFSSLILSPLLDSMYHETDQLKQYNDIKDNLTLQTIKELLYGGFWEESHLRGQESPHSLSQHRFAFSFLFKPTADNFHQLRACLDTLDGAWPFKRPPVRIFTKHFYYESDLSLSDFAPLLFLYSIVFLYITFSVGKIELVRSKLGLGFTAVITVISSLTMSLGICTFFGLSITISGSEVFPFVVVVIGLENILIITKAVISTDQGLDVKHRIAEGLSKEGKSLLYNLLTILCLVILGMFTFNYAMKEFCTIALVGILCDYFLQMVFFTTVLSIDMKRLELSDLKDSASHYHGNQQVGGAAKVRRVARRDKVNNFLVRGRYAQKFMIVVLLAYMTSAFSKTEVFNSIVSSLTDSSTPPSAGPAPPTGPVMGGERGGASKETTQQQDNKEGVSDSDLTSYIASWYDHGLMDRTIVYRTMEDGFELQCGEDTTCWRTMVTTHWPHLLEYYNISLKEKFITLLPPMMLNFRLGYTPQSLFTRSLETRSSLTQSLLNSLLTLLSIPNVVRGIMLLMTSLLVAVYLFYLWIMAMRERKGEPGNNAVNQQLVRVTRLQGNGQDIECVSIDNGQIVSVTIDNVLHVWDIGCRQKLLMIDRKEVIDQILQRQRDMMSRFIVGCEDPPVVSSPSNSTTGSRDPLPTSTPKPAAVTPPISPLPTPTHVLTTPSPPVPPVSSSFLPTSVGSIPQRILPSFLLKRLSMPTILKKSPDKRENLLSSFPNVESIPEHPSVATPTSIAPPTLIPDSSVTLTTPTTTSSSSALQSFPSSNQSNTPTVSPAPITTTTNNNNTSTSSNKGRHTRSHSVDYSLQPSLQRPSMDSSVSFGSQWSVESISLLSENPSELSYETALTAPLSPLHPPADNSGCGCFQFKPHFSLFSPYTSNLALEYNSEEKGEEFSDRLSSLTPPIWCLDALNGTAAVGCGNGQIEVWNSLTGSLKFFIVPKQVGVTVLRLHSIGIISGHLDGSLHLIGHHGHLMHSISAHSKPISILTYNKDCVFTGSYDSVIKVFRIIDFICLRSFTFHTGHITSLILIDGSHIVSGCSFGSIFHWNSSTGRLLQELLPFPPQDDQSDLNEDHQVGVVRICTSSEYIIGLLRDNCIRIWNKEDGHLCNIIEMDSFTHDVTVIDSHHIAIALQSQLVIYDIQRRSEVGRKDLASSSSPLIRHLSAIDSSNLLCSSGADLQLVPSGLKIKSE</sequence>
<feature type="transmembrane region" description="Helical" evidence="21">
    <location>
        <begin position="427"/>
        <end position="449"/>
    </location>
</feature>
<evidence type="ECO:0000256" key="11">
    <source>
        <dbReference type="ARBA" id="ARBA00022989"/>
    </source>
</evidence>
<keyword evidence="16" id="KW-1207">Sterol metabolism</keyword>
<feature type="transmembrane region" description="Helical" evidence="21">
    <location>
        <begin position="322"/>
        <end position="350"/>
    </location>
</feature>
<evidence type="ECO:0000256" key="9">
    <source>
        <dbReference type="ARBA" id="ARBA00022737"/>
    </source>
</evidence>
<dbReference type="GO" id="GO:0032934">
    <property type="term" value="F:sterol binding"/>
    <property type="evidence" value="ECO:0007669"/>
    <property type="project" value="InterPro"/>
</dbReference>
<dbReference type="KEGG" id="aqu:100640683"/>
<dbReference type="SMART" id="SM00320">
    <property type="entry name" value="WD40"/>
    <property type="match status" value="6"/>
</dbReference>
<dbReference type="GO" id="GO:0032933">
    <property type="term" value="P:SREBP signaling pathway"/>
    <property type="evidence" value="ECO:0007669"/>
    <property type="project" value="InterPro"/>
</dbReference>
<feature type="region of interest" description="Disordered" evidence="20">
    <location>
        <begin position="794"/>
        <end position="839"/>
    </location>
</feature>
<evidence type="ECO:0000256" key="12">
    <source>
        <dbReference type="ARBA" id="ARBA00023034"/>
    </source>
</evidence>
<reference evidence="23" key="2">
    <citation type="submission" date="2017-05" db="UniProtKB">
        <authorList>
            <consortium name="EnsemblMetazoa"/>
        </authorList>
    </citation>
    <scope>IDENTIFICATION</scope>
</reference>
<dbReference type="GO" id="GO:0045540">
    <property type="term" value="P:regulation of cholesterol biosynthetic process"/>
    <property type="evidence" value="ECO:0007669"/>
    <property type="project" value="TreeGrafter"/>
</dbReference>
<dbReference type="InterPro" id="IPR015943">
    <property type="entry name" value="WD40/YVTN_repeat-like_dom_sf"/>
</dbReference>
<evidence type="ECO:0000256" key="6">
    <source>
        <dbReference type="ARBA" id="ARBA00022548"/>
    </source>
</evidence>
<feature type="compositionally biased region" description="Polar residues" evidence="20">
    <location>
        <begin position="801"/>
        <end position="815"/>
    </location>
</feature>
<dbReference type="GO" id="GO:0000139">
    <property type="term" value="C:Golgi membrane"/>
    <property type="evidence" value="ECO:0007669"/>
    <property type="project" value="UniProtKB-SubCell"/>
</dbReference>
<dbReference type="GO" id="GO:0005789">
    <property type="term" value="C:endoplasmic reticulum membrane"/>
    <property type="evidence" value="ECO:0007669"/>
    <property type="project" value="UniProtKB-SubCell"/>
</dbReference>
<evidence type="ECO:0000256" key="14">
    <source>
        <dbReference type="ARBA" id="ARBA00023121"/>
    </source>
</evidence>
<accession>A0A1X7TUG8</accession>
<feature type="transmembrane region" description="Helical" evidence="21">
    <location>
        <begin position="356"/>
        <end position="378"/>
    </location>
</feature>
<evidence type="ECO:0000256" key="17">
    <source>
        <dbReference type="ARBA" id="ARBA00023180"/>
    </source>
</evidence>
<feature type="region of interest" description="Disordered" evidence="20">
    <location>
        <begin position="528"/>
        <end position="568"/>
    </location>
</feature>
<protein>
    <recommendedName>
        <fullName evidence="5">Sterol regulatory element-binding protein cleavage-activating protein</fullName>
    </recommendedName>
</protein>
<evidence type="ECO:0000259" key="22">
    <source>
        <dbReference type="PROSITE" id="PS50156"/>
    </source>
</evidence>
<dbReference type="PROSITE" id="PS50156">
    <property type="entry name" value="SSD"/>
    <property type="match status" value="1"/>
</dbReference>
<evidence type="ECO:0000256" key="19">
    <source>
        <dbReference type="ARBA" id="ARBA00045958"/>
    </source>
</evidence>
<evidence type="ECO:0000313" key="24">
    <source>
        <dbReference type="Proteomes" id="UP000007879"/>
    </source>
</evidence>
<dbReference type="SUPFAM" id="SSF50978">
    <property type="entry name" value="WD40 repeat-like"/>
    <property type="match status" value="1"/>
</dbReference>
<dbReference type="STRING" id="400682.A0A1X7TUG8"/>
<evidence type="ECO:0000256" key="15">
    <source>
        <dbReference type="ARBA" id="ARBA00023136"/>
    </source>
</evidence>
<dbReference type="Pfam" id="PF12349">
    <property type="entry name" value="Sterol-sensing"/>
    <property type="match status" value="1"/>
</dbReference>
<evidence type="ECO:0000256" key="18">
    <source>
        <dbReference type="ARBA" id="ARBA00023221"/>
    </source>
</evidence>
<evidence type="ECO:0000256" key="1">
    <source>
        <dbReference type="ARBA" id="ARBA00004477"/>
    </source>
</evidence>
<feature type="transmembrane region" description="Helical" evidence="21">
    <location>
        <begin position="679"/>
        <end position="701"/>
    </location>
</feature>
<dbReference type="eggNOG" id="KOG1933">
    <property type="taxonomic scope" value="Eukaryota"/>
</dbReference>
<evidence type="ECO:0000256" key="5">
    <source>
        <dbReference type="ARBA" id="ARBA00019541"/>
    </source>
</evidence>
<evidence type="ECO:0000313" key="23">
    <source>
        <dbReference type="EnsemblMetazoa" id="Aqu2.1.18683_001"/>
    </source>
</evidence>
<gene>
    <name evidence="23" type="primary">100640683</name>
</gene>
<keyword evidence="14" id="KW-0446">Lipid-binding</keyword>
<dbReference type="InterPro" id="IPR000731">
    <property type="entry name" value="SSD"/>
</dbReference>
<feature type="compositionally biased region" description="Low complexity" evidence="20">
    <location>
        <begin position="916"/>
        <end position="941"/>
    </location>
</feature>
<keyword evidence="17" id="KW-0325">Glycoprotein</keyword>
<evidence type="ECO:0000256" key="2">
    <source>
        <dbReference type="ARBA" id="ARBA00004557"/>
    </source>
</evidence>
<feature type="domain" description="SSD" evidence="22">
    <location>
        <begin position="291"/>
        <end position="449"/>
    </location>
</feature>
<evidence type="ECO:0000256" key="3">
    <source>
        <dbReference type="ARBA" id="ARBA00004653"/>
    </source>
</evidence>
<dbReference type="PANTHER" id="PTHR46378">
    <property type="entry name" value="STEROL REGULATORY ELEMENT-BINDING PROTEIN CLEAVAGE-ACTIVATING PROTEIN"/>
    <property type="match status" value="1"/>
</dbReference>
<keyword evidence="13" id="KW-0443">Lipid metabolism</keyword>
<feature type="region of interest" description="Disordered" evidence="20">
    <location>
        <begin position="890"/>
        <end position="976"/>
    </location>
</feature>
<organism evidence="23">
    <name type="scientific">Amphimedon queenslandica</name>
    <name type="common">Sponge</name>
    <dbReference type="NCBI Taxonomy" id="400682"/>
    <lineage>
        <taxon>Eukaryota</taxon>
        <taxon>Metazoa</taxon>
        <taxon>Porifera</taxon>
        <taxon>Demospongiae</taxon>
        <taxon>Heteroscleromorpha</taxon>
        <taxon>Haplosclerida</taxon>
        <taxon>Niphatidae</taxon>
        <taxon>Amphimedon</taxon>
    </lineage>
</organism>